<comment type="caution">
    <text evidence="2">The sequence shown here is derived from an EMBL/GenBank/DDBJ whole genome shotgun (WGS) entry which is preliminary data.</text>
</comment>
<proteinExistence type="predicted"/>
<name>A0A1C2JFY0_ACITH</name>
<accession>A0A1C2JFY0</accession>
<dbReference type="EMBL" id="LWSA01000156">
    <property type="protein sequence ID" value="OCX71831.1"/>
    <property type="molecule type" value="Genomic_DNA"/>
</dbReference>
<dbReference type="RefSeq" id="WP_024892729.1">
    <property type="nucleotide sequence ID" value="NZ_LWRZ01000380.1"/>
</dbReference>
<gene>
    <name evidence="2" type="ORF">A6P07_11220</name>
</gene>
<feature type="region of interest" description="Disordered" evidence="1">
    <location>
        <begin position="83"/>
        <end position="108"/>
    </location>
</feature>
<evidence type="ECO:0000313" key="3">
    <source>
        <dbReference type="Proteomes" id="UP000094893"/>
    </source>
</evidence>
<evidence type="ECO:0000256" key="1">
    <source>
        <dbReference type="SAM" id="MobiDB-lite"/>
    </source>
</evidence>
<reference evidence="2 3" key="1">
    <citation type="journal article" date="2016" name="Int. J. Mol. Sci.">
        <title>Comparative genomics of the extreme acidophile Acidithiobacillus thiooxidans reveals intraspecific divergence and niche adaptation.</title>
        <authorList>
            <person name="Zhang X."/>
            <person name="Feng X."/>
            <person name="Tao J."/>
            <person name="Ma L."/>
            <person name="Xiao Y."/>
            <person name="Liang Y."/>
            <person name="Liu X."/>
            <person name="Yin H."/>
        </authorList>
    </citation>
    <scope>NUCLEOTIDE SEQUENCE [LARGE SCALE GENOMIC DNA]</scope>
    <source>
        <strain evidence="2 3">A02</strain>
    </source>
</reference>
<dbReference type="AlphaFoldDB" id="A0A1C2JFY0"/>
<protein>
    <submittedName>
        <fullName evidence="2">Uncharacterized protein</fullName>
    </submittedName>
</protein>
<dbReference type="Proteomes" id="UP000094893">
    <property type="component" value="Unassembled WGS sequence"/>
</dbReference>
<organism evidence="2 3">
    <name type="scientific">Acidithiobacillus thiooxidans</name>
    <name type="common">Thiobacillus thiooxidans</name>
    <dbReference type="NCBI Taxonomy" id="930"/>
    <lineage>
        <taxon>Bacteria</taxon>
        <taxon>Pseudomonadati</taxon>
        <taxon>Pseudomonadota</taxon>
        <taxon>Acidithiobacillia</taxon>
        <taxon>Acidithiobacillales</taxon>
        <taxon>Acidithiobacillaceae</taxon>
        <taxon>Acidithiobacillus</taxon>
    </lineage>
</organism>
<evidence type="ECO:0000313" key="2">
    <source>
        <dbReference type="EMBL" id="OCX71831.1"/>
    </source>
</evidence>
<sequence>MNTLKDLIAQGPDERYVVKAKVIEQFNDIDTARDLMRTWPDITEALGFERGKWKQISACFRRVKSGIASGKLKIPDSTKRKRVDDVFEQRKQGKSGSRVIDLDDPSNQ</sequence>